<dbReference type="EMBL" id="KV177323">
    <property type="protein sequence ID" value="KZT75917.1"/>
    <property type="molecule type" value="Genomic_DNA"/>
</dbReference>
<proteinExistence type="predicted"/>
<name>A0A2Z6ZRX3_9LAMI</name>
<sequence length="121" mass="13063">MAQSCGAIVRPARGYAPPLVRQARGQRAHRRATSAQQASTSSVPTSDHGAQQRAERRYNGRRNIARPARPCRASSAQHRATFCVKLPQLRQALRVQHAGSGAAMRGGAVAFSKKILLVDPI</sequence>
<accession>A0A2Z6ZRX3</accession>
<protein>
    <submittedName>
        <fullName evidence="2">Uncharacterized protein</fullName>
    </submittedName>
</protein>
<keyword evidence="3" id="KW-1185">Reference proteome</keyword>
<gene>
    <name evidence="2" type="ORF">F511_47058</name>
</gene>
<organism evidence="2 3">
    <name type="scientific">Dorcoceras hygrometricum</name>
    <dbReference type="NCBI Taxonomy" id="472368"/>
    <lineage>
        <taxon>Eukaryota</taxon>
        <taxon>Viridiplantae</taxon>
        <taxon>Streptophyta</taxon>
        <taxon>Embryophyta</taxon>
        <taxon>Tracheophyta</taxon>
        <taxon>Spermatophyta</taxon>
        <taxon>Magnoliopsida</taxon>
        <taxon>eudicotyledons</taxon>
        <taxon>Gunneridae</taxon>
        <taxon>Pentapetalae</taxon>
        <taxon>asterids</taxon>
        <taxon>lamiids</taxon>
        <taxon>Lamiales</taxon>
        <taxon>Gesneriaceae</taxon>
        <taxon>Didymocarpoideae</taxon>
        <taxon>Trichosporeae</taxon>
        <taxon>Loxocarpinae</taxon>
        <taxon>Dorcoceras</taxon>
    </lineage>
</organism>
<feature type="compositionally biased region" description="Low complexity" evidence="1">
    <location>
        <begin position="33"/>
        <end position="42"/>
    </location>
</feature>
<evidence type="ECO:0000313" key="2">
    <source>
        <dbReference type="EMBL" id="KZT75917.1"/>
    </source>
</evidence>
<evidence type="ECO:0000256" key="1">
    <source>
        <dbReference type="SAM" id="MobiDB-lite"/>
    </source>
</evidence>
<evidence type="ECO:0000313" key="3">
    <source>
        <dbReference type="Proteomes" id="UP000250235"/>
    </source>
</evidence>
<dbReference type="AlphaFoldDB" id="A0A2Z6ZRX3"/>
<reference evidence="2 3" key="1">
    <citation type="journal article" date="2015" name="Proc. Natl. Acad. Sci. U.S.A.">
        <title>The resurrection genome of Boea hygrometrica: A blueprint for survival of dehydration.</title>
        <authorList>
            <person name="Xiao L."/>
            <person name="Yang G."/>
            <person name="Zhang L."/>
            <person name="Yang X."/>
            <person name="Zhao S."/>
            <person name="Ji Z."/>
            <person name="Zhou Q."/>
            <person name="Hu M."/>
            <person name="Wang Y."/>
            <person name="Chen M."/>
            <person name="Xu Y."/>
            <person name="Jin H."/>
            <person name="Xiao X."/>
            <person name="Hu G."/>
            <person name="Bao F."/>
            <person name="Hu Y."/>
            <person name="Wan P."/>
            <person name="Li L."/>
            <person name="Deng X."/>
            <person name="Kuang T."/>
            <person name="Xiang C."/>
            <person name="Zhu J.K."/>
            <person name="Oliver M.J."/>
            <person name="He Y."/>
        </authorList>
    </citation>
    <scope>NUCLEOTIDE SEQUENCE [LARGE SCALE GENOMIC DNA]</scope>
    <source>
        <strain evidence="3">cv. XS01</strain>
    </source>
</reference>
<dbReference type="Proteomes" id="UP000250235">
    <property type="component" value="Unassembled WGS sequence"/>
</dbReference>
<feature type="region of interest" description="Disordered" evidence="1">
    <location>
        <begin position="16"/>
        <end position="73"/>
    </location>
</feature>